<proteinExistence type="predicted"/>
<reference evidence="3" key="1">
    <citation type="submission" date="2019-02" db="EMBL/GenBank/DDBJ databases">
        <title>FDA dAtabase for Regulatory Grade micrObial Sequences (FDA-ARGOS): Supporting development and validation of Infectious Disease Dx tests.</title>
        <authorList>
            <person name="Duncan R."/>
            <person name="Fisher C."/>
            <person name="Tallon L."/>
            <person name="Sadzewicz L."/>
            <person name="Sengamalay N."/>
            <person name="Ott S."/>
            <person name="Godinez A."/>
            <person name="Nagaraj S."/>
            <person name="Vavikolanu K."/>
            <person name="Nadendla S."/>
            <person name="Aluvathingal J."/>
            <person name="Sichtig H."/>
        </authorList>
    </citation>
    <scope>NUCLEOTIDE SEQUENCE [LARGE SCALE GENOMIC DNA]</scope>
    <source>
        <strain evidence="3">FDAARGOS_361</strain>
    </source>
</reference>
<evidence type="ECO:0000313" key="2">
    <source>
        <dbReference type="EMBL" id="TPP44754.1"/>
    </source>
</evidence>
<dbReference type="Proteomes" id="UP000318447">
    <property type="component" value="Unassembled WGS sequence"/>
</dbReference>
<accession>A0A504X9A6</accession>
<dbReference type="AlphaFoldDB" id="A0A504X9A6"/>
<dbReference type="EMBL" id="RHLC01000003">
    <property type="protein sequence ID" value="TPP44754.1"/>
    <property type="molecule type" value="Genomic_DNA"/>
</dbReference>
<sequence length="253" mass="27350">MNASLYNAQIRCPQRTFACTTAAHLPLWHHNQTLAAQGEPPHSGGMDTGLGRLRAIRLPTVAAAALGTKVVSTALLPLALAPSRRAAAPQSSRPHRPTPGKPSPGYFDGSCNVPASVAHGLECESQRDLYDILARGGREECELISTEGVVQFAGLAEPHTQRVDYSGGEKRASSTLLWDSACKAGYLWSLLAEANADRTAVSEIHDPASKLRRYAALLHCREVPSRTHESRAHKRCANLGTRLVRGYFVREQA</sequence>
<evidence type="ECO:0000313" key="3">
    <source>
        <dbReference type="Proteomes" id="UP000318447"/>
    </source>
</evidence>
<gene>
    <name evidence="2" type="ORF">CGC21_7935</name>
</gene>
<protein>
    <submittedName>
        <fullName evidence="2">Uncharacterized protein</fullName>
    </submittedName>
</protein>
<feature type="region of interest" description="Disordered" evidence="1">
    <location>
        <begin position="84"/>
        <end position="105"/>
    </location>
</feature>
<evidence type="ECO:0000256" key="1">
    <source>
        <dbReference type="SAM" id="MobiDB-lite"/>
    </source>
</evidence>
<organism evidence="2 3">
    <name type="scientific">Leishmania donovani</name>
    <dbReference type="NCBI Taxonomy" id="5661"/>
    <lineage>
        <taxon>Eukaryota</taxon>
        <taxon>Discoba</taxon>
        <taxon>Euglenozoa</taxon>
        <taxon>Kinetoplastea</taxon>
        <taxon>Metakinetoplastina</taxon>
        <taxon>Trypanosomatida</taxon>
        <taxon>Trypanosomatidae</taxon>
        <taxon>Leishmaniinae</taxon>
        <taxon>Leishmania</taxon>
    </lineage>
</organism>
<name>A0A504X9A6_LEIDO</name>
<comment type="caution">
    <text evidence="2">The sequence shown here is derived from an EMBL/GenBank/DDBJ whole genome shotgun (WGS) entry which is preliminary data.</text>
</comment>